<dbReference type="EMBL" id="LS483487">
    <property type="protein sequence ID" value="SQJ03992.1"/>
    <property type="molecule type" value="Genomic_DNA"/>
</dbReference>
<reference evidence="3 4" key="1">
    <citation type="submission" date="2018-06" db="EMBL/GenBank/DDBJ databases">
        <authorList>
            <consortium name="Pathogen Informatics"/>
            <person name="Doyle S."/>
        </authorList>
    </citation>
    <scope>NUCLEOTIDE SEQUENCE [LARGE SCALE GENOMIC DNA]</scope>
    <source>
        <strain evidence="3 4">NCTC12112</strain>
    </source>
</reference>
<evidence type="ECO:0000313" key="4">
    <source>
        <dbReference type="Proteomes" id="UP000249008"/>
    </source>
</evidence>
<dbReference type="GO" id="GO:0003677">
    <property type="term" value="F:DNA binding"/>
    <property type="evidence" value="ECO:0007669"/>
    <property type="project" value="InterPro"/>
</dbReference>
<dbReference type="InterPro" id="IPR038109">
    <property type="entry name" value="DNA_bind_recomb_sf"/>
</dbReference>
<feature type="coiled-coil region" evidence="1">
    <location>
        <begin position="388"/>
        <end position="450"/>
    </location>
</feature>
<dbReference type="SUPFAM" id="SSF53041">
    <property type="entry name" value="Resolvase-like"/>
    <property type="match status" value="1"/>
</dbReference>
<evidence type="ECO:0000313" key="3">
    <source>
        <dbReference type="EMBL" id="SQJ03992.1"/>
    </source>
</evidence>
<dbReference type="KEGG" id="ful:C4N20_15850"/>
<accession>A0AAX2JC68</accession>
<protein>
    <submittedName>
        <fullName evidence="3">Resolvase, N terminal domain</fullName>
    </submittedName>
</protein>
<name>A0AAX2JC68_9FUSO</name>
<dbReference type="PROSITE" id="PS51737">
    <property type="entry name" value="RECOMBINASE_DNA_BIND"/>
    <property type="match status" value="1"/>
</dbReference>
<organism evidence="3 4">
    <name type="scientific">Fusobacterium ulcerans</name>
    <dbReference type="NCBI Taxonomy" id="861"/>
    <lineage>
        <taxon>Bacteria</taxon>
        <taxon>Fusobacteriati</taxon>
        <taxon>Fusobacteriota</taxon>
        <taxon>Fusobacteriia</taxon>
        <taxon>Fusobacteriales</taxon>
        <taxon>Fusobacteriaceae</taxon>
        <taxon>Fusobacterium</taxon>
    </lineage>
</organism>
<dbReference type="SMART" id="SM00857">
    <property type="entry name" value="Resolvase"/>
    <property type="match status" value="1"/>
</dbReference>
<dbReference type="AlphaFoldDB" id="A0AAX2JC68"/>
<evidence type="ECO:0000259" key="2">
    <source>
        <dbReference type="PROSITE" id="PS51737"/>
    </source>
</evidence>
<dbReference type="GO" id="GO:0000150">
    <property type="term" value="F:DNA strand exchange activity"/>
    <property type="evidence" value="ECO:0007669"/>
    <property type="project" value="InterPro"/>
</dbReference>
<dbReference type="Gene3D" id="3.90.1750.20">
    <property type="entry name" value="Putative Large Serine Recombinase, Chain B, Domain 2"/>
    <property type="match status" value="1"/>
</dbReference>
<dbReference type="PANTHER" id="PTHR30461">
    <property type="entry name" value="DNA-INVERTASE FROM LAMBDOID PROPHAGE"/>
    <property type="match status" value="1"/>
</dbReference>
<dbReference type="Pfam" id="PF07508">
    <property type="entry name" value="Recombinase"/>
    <property type="match status" value="1"/>
</dbReference>
<keyword evidence="1" id="KW-0175">Coiled coil</keyword>
<dbReference type="PANTHER" id="PTHR30461:SF23">
    <property type="entry name" value="DNA RECOMBINASE-RELATED"/>
    <property type="match status" value="1"/>
</dbReference>
<dbReference type="InterPro" id="IPR011109">
    <property type="entry name" value="DNA_bind_recombinase_dom"/>
</dbReference>
<feature type="domain" description="Recombinase" evidence="2">
    <location>
        <begin position="174"/>
        <end position="298"/>
    </location>
</feature>
<dbReference type="RefSeq" id="WP_005980108.1">
    <property type="nucleotide sequence ID" value="NZ_CABKNW010000004.1"/>
</dbReference>
<dbReference type="CDD" id="cd00338">
    <property type="entry name" value="Ser_Recombinase"/>
    <property type="match status" value="1"/>
</dbReference>
<evidence type="ECO:0000256" key="1">
    <source>
        <dbReference type="SAM" id="Coils"/>
    </source>
</evidence>
<dbReference type="Gene3D" id="3.40.50.1390">
    <property type="entry name" value="Resolvase, N-terminal catalytic domain"/>
    <property type="match status" value="1"/>
</dbReference>
<dbReference type="GeneID" id="78456301"/>
<dbReference type="Pfam" id="PF00239">
    <property type="entry name" value="Resolvase"/>
    <property type="match status" value="1"/>
</dbReference>
<gene>
    <name evidence="3" type="ORF">NCTC12112_01755</name>
</gene>
<sequence>MIKERLQKLAIELGHPPQAYLYARISREDYKDETNPQHAIESQLSILRRVVSENNLNVYKEKAEIESGVTAEDAQREILELIKSRTINILIIKDWSRFARNRAWAEKMLDYAELFKKTFILYSLSDREGVYNPVARMYWDLNNVFNAQYVRDIVSKMKTAKEESAKQGFYMTRLFGYMRVNKKTYPDTVEPLKAQIVRELHDLFDKGKFKNKHQMLDYCKEKYPQYKFDYTRIDSFFFNPAYKGTVIYGKVKTYKGKIIMENTEEEIIEVNNSPNIIPLIPPALWDKNNLKLRQVTEVYRAKSEGAYLFSGKIFCYCGSKIYGNEEYYKCNSNSINENHKHSNNKIICDWKPKRVEVLENYILDKIITEFNHIEHCNTSLDDEIEAQLEFLNENIDKCNKYIKNIKESTKIGIYTPLEAKKEIENINKELYRLEKEKKSLEEKKKQQSLDINKEEIFKLIIEYSKKNNRVMLKRLLNCYISRIVFFNYFNAEIYTYF</sequence>
<proteinExistence type="predicted"/>
<dbReference type="InterPro" id="IPR006119">
    <property type="entry name" value="Resolv_N"/>
</dbReference>
<dbReference type="InterPro" id="IPR050639">
    <property type="entry name" value="SSR_resolvase"/>
</dbReference>
<dbReference type="InterPro" id="IPR036162">
    <property type="entry name" value="Resolvase-like_N_sf"/>
</dbReference>
<dbReference type="Proteomes" id="UP000249008">
    <property type="component" value="Chromosome 1"/>
</dbReference>